<protein>
    <recommendedName>
        <fullName evidence="4">DUF1329 domain-containing protein</fullName>
    </recommendedName>
</protein>
<evidence type="ECO:0000256" key="1">
    <source>
        <dbReference type="SAM" id="SignalP"/>
    </source>
</evidence>
<gene>
    <name evidence="2" type="ORF">DSCO28_16440</name>
</gene>
<dbReference type="EMBL" id="AP021876">
    <property type="protein sequence ID" value="BBO81078.1"/>
    <property type="molecule type" value="Genomic_DNA"/>
</dbReference>
<dbReference type="Proteomes" id="UP000425960">
    <property type="component" value="Chromosome"/>
</dbReference>
<keyword evidence="1" id="KW-0732">Signal</keyword>
<dbReference type="Gene3D" id="2.50.20.10">
    <property type="entry name" value="Lipoprotein localisation LolA/LolB/LppX"/>
    <property type="match status" value="1"/>
</dbReference>
<feature type="chain" id="PRO_5024432770" description="DUF1329 domain-containing protein" evidence="1">
    <location>
        <begin position="21"/>
        <end position="452"/>
    </location>
</feature>
<dbReference type="CDD" id="cd16329">
    <property type="entry name" value="LolA_like"/>
    <property type="match status" value="1"/>
</dbReference>
<evidence type="ECO:0000313" key="3">
    <source>
        <dbReference type="Proteomes" id="UP000425960"/>
    </source>
</evidence>
<name>A0A5K7ZFX9_9BACT</name>
<dbReference type="RefSeq" id="WP_155321877.1">
    <property type="nucleotide sequence ID" value="NZ_AP021876.1"/>
</dbReference>
<reference evidence="2 3" key="1">
    <citation type="submission" date="2019-11" db="EMBL/GenBank/DDBJ databases">
        <title>Comparative genomics of hydrocarbon-degrading Desulfosarcina strains.</title>
        <authorList>
            <person name="Watanabe M."/>
            <person name="Kojima H."/>
            <person name="Fukui M."/>
        </authorList>
    </citation>
    <scope>NUCLEOTIDE SEQUENCE [LARGE SCALE GENOMIC DNA]</scope>
    <source>
        <strain evidence="2 3">28bB2T</strain>
    </source>
</reference>
<evidence type="ECO:0008006" key="4">
    <source>
        <dbReference type="Google" id="ProtNLM"/>
    </source>
</evidence>
<dbReference type="InterPro" id="IPR010752">
    <property type="entry name" value="DUF1329"/>
</dbReference>
<proteinExistence type="predicted"/>
<sequence>MKLKLMVALFSLLFSYSLLTQSVLAKVSAQEAEKLKTVLTPVGAEKAGNADGTIPPWDGGYTTVPPGYKSGDLRPDPFADEKPLYTITADNMVQYAEQLSDGVQALLKKYKDFRMDVYPTHRTFAAPQFIYEATFKNATTAELRDDNEVVDGAYHGIPFPIPKDGYEAIWNHILAWRGVALFTKFRNYIITRNSKVVLTAEAEQNEQFPYYQKDVPEDQWNRKFWYFRQVQTAPPFKAGETLLTHDDMGVNGRQSWQYLVGQRRVRRAPSIAYDTPDFVNSGHNFFDEVFVFNGRLDRYKFTLVGKKEVYIPYNCNGFLAHKDKEVLGSHFVNPNYVRWELHRVWVVQADLKPGKRHAVTKRIFYLDEDAWRAIMADGWDGKGQLWRSIISIPIIAMEFPAVLNSTQAVYNLQSGAYGVNIIFNETHPQIQAVKPRPDSFFSPESLAATGVR</sequence>
<dbReference type="Pfam" id="PF07044">
    <property type="entry name" value="DUF1329"/>
    <property type="match status" value="1"/>
</dbReference>
<organism evidence="2 3">
    <name type="scientific">Desulfosarcina ovata subsp. sediminis</name>
    <dbReference type="NCBI Taxonomy" id="885957"/>
    <lineage>
        <taxon>Bacteria</taxon>
        <taxon>Pseudomonadati</taxon>
        <taxon>Thermodesulfobacteriota</taxon>
        <taxon>Desulfobacteria</taxon>
        <taxon>Desulfobacterales</taxon>
        <taxon>Desulfosarcinaceae</taxon>
        <taxon>Desulfosarcina</taxon>
    </lineage>
</organism>
<dbReference type="KEGG" id="dov:DSCO28_16440"/>
<accession>A0A5K7ZFX9</accession>
<feature type="signal peptide" evidence="1">
    <location>
        <begin position="1"/>
        <end position="20"/>
    </location>
</feature>
<evidence type="ECO:0000313" key="2">
    <source>
        <dbReference type="EMBL" id="BBO81078.1"/>
    </source>
</evidence>
<dbReference type="AlphaFoldDB" id="A0A5K7ZFX9"/>